<dbReference type="EMBL" id="BMCH01000001">
    <property type="protein sequence ID" value="GGC19311.1"/>
    <property type="molecule type" value="Genomic_DNA"/>
</dbReference>
<organism evidence="2 3">
    <name type="scientific">Asaia siamensis</name>
    <dbReference type="NCBI Taxonomy" id="110479"/>
    <lineage>
        <taxon>Bacteria</taxon>
        <taxon>Pseudomonadati</taxon>
        <taxon>Pseudomonadota</taxon>
        <taxon>Alphaproteobacteria</taxon>
        <taxon>Acetobacterales</taxon>
        <taxon>Acetobacteraceae</taxon>
        <taxon>Asaia</taxon>
    </lineage>
</organism>
<keyword evidence="1" id="KW-1133">Transmembrane helix</keyword>
<feature type="transmembrane region" description="Helical" evidence="1">
    <location>
        <begin position="114"/>
        <end position="134"/>
    </location>
</feature>
<sequence>MMVALALLVAGAAFCLVVLALLRVIAPGALPRLLVASASGGLVGACWLSVIRTGAVHKGALFGAGFLIVPFCLLPVTLRLSGKIEGLSRAAAGLGMGRSARIRHLWLPLLRLPVALSGLCFAFCLTLCLFLASFTHG</sequence>
<feature type="transmembrane region" description="Helical" evidence="1">
    <location>
        <begin position="60"/>
        <end position="78"/>
    </location>
</feature>
<accession>A0ABQ1L6Z0</accession>
<evidence type="ECO:0000313" key="3">
    <source>
        <dbReference type="Proteomes" id="UP000637769"/>
    </source>
</evidence>
<reference evidence="3" key="1">
    <citation type="journal article" date="2019" name="Int. J. Syst. Evol. Microbiol.">
        <title>The Global Catalogue of Microorganisms (GCM) 10K type strain sequencing project: providing services to taxonomists for standard genome sequencing and annotation.</title>
        <authorList>
            <consortium name="The Broad Institute Genomics Platform"/>
            <consortium name="The Broad Institute Genome Sequencing Center for Infectious Disease"/>
            <person name="Wu L."/>
            <person name="Ma J."/>
        </authorList>
    </citation>
    <scope>NUCLEOTIDE SEQUENCE [LARGE SCALE GENOMIC DNA]</scope>
    <source>
        <strain evidence="3">CCM 7132</strain>
    </source>
</reference>
<name>A0ABQ1L6Z0_9PROT</name>
<feature type="transmembrane region" description="Helical" evidence="1">
    <location>
        <begin position="30"/>
        <end position="48"/>
    </location>
</feature>
<comment type="caution">
    <text evidence="2">The sequence shown here is derived from an EMBL/GenBank/DDBJ whole genome shotgun (WGS) entry which is preliminary data.</text>
</comment>
<evidence type="ECO:0000313" key="2">
    <source>
        <dbReference type="EMBL" id="GGC19311.1"/>
    </source>
</evidence>
<evidence type="ECO:0000256" key="1">
    <source>
        <dbReference type="SAM" id="Phobius"/>
    </source>
</evidence>
<gene>
    <name evidence="2" type="ORF">GCM10007207_00630</name>
</gene>
<keyword evidence="3" id="KW-1185">Reference proteome</keyword>
<dbReference type="Proteomes" id="UP000637769">
    <property type="component" value="Unassembled WGS sequence"/>
</dbReference>
<dbReference type="RefSeq" id="WP_188424472.1">
    <property type="nucleotide sequence ID" value="NZ_BMCH01000001.1"/>
</dbReference>
<protein>
    <submittedName>
        <fullName evidence="2">Uncharacterized protein</fullName>
    </submittedName>
</protein>
<proteinExistence type="predicted"/>
<keyword evidence="1" id="KW-0472">Membrane</keyword>
<keyword evidence="1" id="KW-0812">Transmembrane</keyword>